<gene>
    <name evidence="2" type="ORF">SCF082_LOCUS21035</name>
</gene>
<feature type="region of interest" description="Disordered" evidence="1">
    <location>
        <begin position="242"/>
        <end position="283"/>
    </location>
</feature>
<organism evidence="2 3">
    <name type="scientific">Durusdinium trenchii</name>
    <dbReference type="NCBI Taxonomy" id="1381693"/>
    <lineage>
        <taxon>Eukaryota</taxon>
        <taxon>Sar</taxon>
        <taxon>Alveolata</taxon>
        <taxon>Dinophyceae</taxon>
        <taxon>Suessiales</taxon>
        <taxon>Symbiodiniaceae</taxon>
        <taxon>Durusdinium</taxon>
    </lineage>
</organism>
<feature type="compositionally biased region" description="Basic and acidic residues" evidence="1">
    <location>
        <begin position="164"/>
        <end position="183"/>
    </location>
</feature>
<evidence type="ECO:0000313" key="3">
    <source>
        <dbReference type="Proteomes" id="UP001642464"/>
    </source>
</evidence>
<protein>
    <submittedName>
        <fullName evidence="2">Uncharacterized protein</fullName>
    </submittedName>
</protein>
<feature type="compositionally biased region" description="Acidic residues" evidence="1">
    <location>
        <begin position="246"/>
        <end position="260"/>
    </location>
</feature>
<dbReference type="Proteomes" id="UP001642464">
    <property type="component" value="Unassembled WGS sequence"/>
</dbReference>
<reference evidence="2 3" key="1">
    <citation type="submission" date="2024-02" db="EMBL/GenBank/DDBJ databases">
        <authorList>
            <person name="Chen Y."/>
            <person name="Shah S."/>
            <person name="Dougan E. K."/>
            <person name="Thang M."/>
            <person name="Chan C."/>
        </authorList>
    </citation>
    <scope>NUCLEOTIDE SEQUENCE [LARGE SCALE GENOMIC DNA]</scope>
</reference>
<accession>A0ABP0L929</accession>
<comment type="caution">
    <text evidence="2">The sequence shown here is derived from an EMBL/GenBank/DDBJ whole genome shotgun (WGS) entry which is preliminary data.</text>
</comment>
<name>A0ABP0L929_9DINO</name>
<feature type="region of interest" description="Disordered" evidence="1">
    <location>
        <begin position="164"/>
        <end position="197"/>
    </location>
</feature>
<dbReference type="EMBL" id="CAXAMM010014875">
    <property type="protein sequence ID" value="CAK9034865.1"/>
    <property type="molecule type" value="Genomic_DNA"/>
</dbReference>
<sequence>MCNRKAKMKSAGHSDAAPARLELTCQPEQVTFRDEGGRFNYLFLFAVLRVSDGAGLPAELLDRERVALDAVLQYEDGTPVPDKAGKPGLRLFGDAGTDKPRDAGAAFNCKTWRASLRFKILKLSRNHDGKRFRVKLSLRGVPDTVVKPVCSRPTLVLSKRKKLKADDRVPESQQRKHVEELASKHNTRLSREAQSAEAIAKPAIHIRTITGLEPIESEYPVPIGINVDSCAAAATAVAYPVPAAPSDDDLDDDEDSDEDYQPPGKQQRQQQQNSQTQRKRKFAQDQNAALVQVAQSLASLQKQIEVYNETVSISEQRISALEAENVELKRKIETLELDGMAAMKKQKVAPSLLTFSRSHSLALVEGEDDQQSLLPAELCQPRLLFDAL</sequence>
<proteinExistence type="predicted"/>
<feature type="compositionally biased region" description="Low complexity" evidence="1">
    <location>
        <begin position="265"/>
        <end position="276"/>
    </location>
</feature>
<keyword evidence="3" id="KW-1185">Reference proteome</keyword>
<evidence type="ECO:0000256" key="1">
    <source>
        <dbReference type="SAM" id="MobiDB-lite"/>
    </source>
</evidence>
<evidence type="ECO:0000313" key="2">
    <source>
        <dbReference type="EMBL" id="CAK9034865.1"/>
    </source>
</evidence>